<proteinExistence type="predicted"/>
<reference evidence="1 2" key="1">
    <citation type="journal article" date="2020" name="BMC Genomics">
        <title>Intraspecific diversification of the crop wild relative Brassica cretica Lam. using demographic model selection.</title>
        <authorList>
            <person name="Kioukis A."/>
            <person name="Michalopoulou V.A."/>
            <person name="Briers L."/>
            <person name="Pirintsos S."/>
            <person name="Studholme D.J."/>
            <person name="Pavlidis P."/>
            <person name="Sarris P.F."/>
        </authorList>
    </citation>
    <scope>NUCLEOTIDE SEQUENCE [LARGE SCALE GENOMIC DNA]</scope>
    <source>
        <strain evidence="2">cv. PFS-1207/04</strain>
    </source>
</reference>
<keyword evidence="2" id="KW-1185">Reference proteome</keyword>
<evidence type="ECO:0000313" key="1">
    <source>
        <dbReference type="EMBL" id="KAF3519865.1"/>
    </source>
</evidence>
<gene>
    <name evidence="1" type="ORF">DY000_02060989</name>
</gene>
<organism evidence="1 2">
    <name type="scientific">Brassica cretica</name>
    <name type="common">Mustard</name>
    <dbReference type="NCBI Taxonomy" id="69181"/>
    <lineage>
        <taxon>Eukaryota</taxon>
        <taxon>Viridiplantae</taxon>
        <taxon>Streptophyta</taxon>
        <taxon>Embryophyta</taxon>
        <taxon>Tracheophyta</taxon>
        <taxon>Spermatophyta</taxon>
        <taxon>Magnoliopsida</taxon>
        <taxon>eudicotyledons</taxon>
        <taxon>Gunneridae</taxon>
        <taxon>Pentapetalae</taxon>
        <taxon>rosids</taxon>
        <taxon>malvids</taxon>
        <taxon>Brassicales</taxon>
        <taxon>Brassicaceae</taxon>
        <taxon>Brassiceae</taxon>
        <taxon>Brassica</taxon>
    </lineage>
</organism>
<comment type="caution">
    <text evidence="1">The sequence shown here is derived from an EMBL/GenBank/DDBJ whole genome shotgun (WGS) entry which is preliminary data.</text>
</comment>
<protein>
    <submittedName>
        <fullName evidence="1">Uncharacterized protein</fullName>
    </submittedName>
</protein>
<accession>A0ABQ7B095</accession>
<sequence>MTTPVSISHAGKCLCIWEKQGFGGLVFQNSCFLCKKPSVATDSESQSYNDDFLTGRGSLFGKDFGGQLSCSRVRRQAEGNCPSCHQMRYWVLGLVPRPGITLPGEVDCYVTGPME</sequence>
<dbReference type="Proteomes" id="UP000266723">
    <property type="component" value="Unassembled WGS sequence"/>
</dbReference>
<name>A0ABQ7B095_BRACR</name>
<dbReference type="EMBL" id="QGKV02001556">
    <property type="protein sequence ID" value="KAF3519865.1"/>
    <property type="molecule type" value="Genomic_DNA"/>
</dbReference>
<evidence type="ECO:0000313" key="2">
    <source>
        <dbReference type="Proteomes" id="UP000266723"/>
    </source>
</evidence>